<reference evidence="2" key="1">
    <citation type="submission" date="2021-01" db="EMBL/GenBank/DDBJ databases">
        <title>Complete Genome Sequence of Thermus thermophilus Strain HB5018, Isolated from Mine Onsen Hot Spring.</title>
        <authorList>
            <person name="Miyazaki K."/>
            <person name="Moriya T."/>
            <person name="Nemoto N."/>
            <person name="Oshima T."/>
            <person name="Yura K."/>
            <person name="Bessho Y."/>
        </authorList>
    </citation>
    <scope>NUCLEOTIDE SEQUENCE [LARGE SCALE GENOMIC DNA]</scope>
    <source>
        <strain evidence="2">HB5018</strain>
    </source>
</reference>
<evidence type="ECO:0000313" key="1">
    <source>
        <dbReference type="EMBL" id="BCP66169.1"/>
    </source>
</evidence>
<sequence length="136" mass="15196">MGQMVLFLKFLTDNQSASPTELETVAIAFLSASQNAQKLATEILNFKSKVPRECISLAERQLILESARCFDIETRLDFLSEVATSFTVAATIELQAINSLRDGDLEEAELLNHIANLYRQLGVIYMELERQRAGGQ</sequence>
<dbReference type="EMBL" id="AP024270">
    <property type="protein sequence ID" value="BCP66169.1"/>
    <property type="molecule type" value="Genomic_DNA"/>
</dbReference>
<evidence type="ECO:0000313" key="2">
    <source>
        <dbReference type="Proteomes" id="UP000596099"/>
    </source>
</evidence>
<dbReference type="AlphaFoldDB" id="A0A7R7TDH7"/>
<dbReference type="Proteomes" id="UP000596099">
    <property type="component" value="Chromosome"/>
</dbReference>
<gene>
    <name evidence="1" type="ORF">TthHB5018_11030</name>
</gene>
<name>A0A7R7TDH7_THETH</name>
<organism evidence="1 2">
    <name type="scientific">Thermus thermophilus</name>
    <dbReference type="NCBI Taxonomy" id="274"/>
    <lineage>
        <taxon>Bacteria</taxon>
        <taxon>Thermotogati</taxon>
        <taxon>Deinococcota</taxon>
        <taxon>Deinococci</taxon>
        <taxon>Thermales</taxon>
        <taxon>Thermaceae</taxon>
        <taxon>Thermus</taxon>
    </lineage>
</organism>
<accession>A0A7R7TDH7</accession>
<proteinExistence type="predicted"/>
<protein>
    <submittedName>
        <fullName evidence="1">Uncharacterized protein</fullName>
    </submittedName>
</protein>